<dbReference type="eggNOG" id="ENOG502S5QM">
    <property type="taxonomic scope" value="Eukaryota"/>
</dbReference>
<gene>
    <name evidence="3" type="ORF">CFIO01_09490</name>
</gene>
<evidence type="ECO:0000313" key="3">
    <source>
        <dbReference type="EMBL" id="EXF74113.1"/>
    </source>
</evidence>
<dbReference type="OrthoDB" id="2426396at2759"/>
<dbReference type="KEGG" id="cfj:CFIO01_09490"/>
<protein>
    <recommendedName>
        <fullName evidence="5">GPI anchored protein</fullName>
    </recommendedName>
</protein>
<comment type="caution">
    <text evidence="3">The sequence shown here is derived from an EMBL/GenBank/DDBJ whole genome shotgun (WGS) entry which is preliminary data.</text>
</comment>
<feature type="compositionally biased region" description="Low complexity" evidence="1">
    <location>
        <begin position="205"/>
        <end position="214"/>
    </location>
</feature>
<accession>A0A010RPK2</accession>
<reference evidence="3 4" key="1">
    <citation type="submission" date="2014-02" db="EMBL/GenBank/DDBJ databases">
        <title>The genome sequence of Colletotrichum fioriniae PJ7.</title>
        <authorList>
            <person name="Baroncelli R."/>
            <person name="Thon M.R."/>
        </authorList>
    </citation>
    <scope>NUCLEOTIDE SEQUENCE [LARGE SCALE GENOMIC DNA]</scope>
    <source>
        <strain evidence="3 4">PJ7</strain>
    </source>
</reference>
<dbReference type="Proteomes" id="UP000020467">
    <property type="component" value="Unassembled WGS sequence"/>
</dbReference>
<keyword evidence="2" id="KW-0732">Signal</keyword>
<feature type="region of interest" description="Disordered" evidence="1">
    <location>
        <begin position="278"/>
        <end position="323"/>
    </location>
</feature>
<dbReference type="HOGENOM" id="CLU_044725_0_0_1"/>
<feature type="region of interest" description="Disordered" evidence="1">
    <location>
        <begin position="203"/>
        <end position="241"/>
    </location>
</feature>
<sequence length="456" mass="45659">MRSHSLLGLPSSLLLLTAACITAEHPGLIRKMSPNAGEKLLPNDLAFTPNDVFGTINTTPLSPREELLAARMADDNFLSNTSFSYRPPFAEHHDSATSIGWESLRRAVEALHILEKRQSCPTTMNSCEYIGAANKCCLSNEVCVKVVDEHVGNVACCPKGAACSGAVAACPSGTTSCDAELSGGCCIPGYVCQGVGCVPSPPPATSASPTQTATGTGGGGGGGGGGGSGGSTGGGGGGGGAGTTVVQTITTTSVSTTTLVDGRTTTVHVTVIVTVNPGGATTRTTTTSTAPEEPSITTPEPTTTTTGTAVPPFRPTSTDSDEPPVTSAYCPTGFYACLARAGGGCCQTGRDCATTSCPPTESTTIISNGVTVVVPLTEVPEPQATETCASGWFLCGSEGGPVPGCCPSGYECGTASCSSISPTRTGEIQKHFPNSGGSRAVVSLAAIAVSLMVALF</sequence>
<feature type="chain" id="PRO_5001455943" description="GPI anchored protein" evidence="2">
    <location>
        <begin position="24"/>
        <end position="456"/>
    </location>
</feature>
<dbReference type="AlphaFoldDB" id="A0A010RPK2"/>
<feature type="compositionally biased region" description="Low complexity" evidence="1">
    <location>
        <begin position="278"/>
        <end position="311"/>
    </location>
</feature>
<proteinExistence type="predicted"/>
<name>A0A010RPK2_9PEZI</name>
<evidence type="ECO:0000313" key="4">
    <source>
        <dbReference type="Proteomes" id="UP000020467"/>
    </source>
</evidence>
<organism evidence="3 4">
    <name type="scientific">Colletotrichum fioriniae PJ7</name>
    <dbReference type="NCBI Taxonomy" id="1445577"/>
    <lineage>
        <taxon>Eukaryota</taxon>
        <taxon>Fungi</taxon>
        <taxon>Dikarya</taxon>
        <taxon>Ascomycota</taxon>
        <taxon>Pezizomycotina</taxon>
        <taxon>Sordariomycetes</taxon>
        <taxon>Hypocreomycetidae</taxon>
        <taxon>Glomerellales</taxon>
        <taxon>Glomerellaceae</taxon>
        <taxon>Colletotrichum</taxon>
        <taxon>Colletotrichum acutatum species complex</taxon>
    </lineage>
</organism>
<evidence type="ECO:0008006" key="5">
    <source>
        <dbReference type="Google" id="ProtNLM"/>
    </source>
</evidence>
<evidence type="ECO:0000256" key="1">
    <source>
        <dbReference type="SAM" id="MobiDB-lite"/>
    </source>
</evidence>
<dbReference type="PROSITE" id="PS51257">
    <property type="entry name" value="PROKAR_LIPOPROTEIN"/>
    <property type="match status" value="1"/>
</dbReference>
<keyword evidence="4" id="KW-1185">Reference proteome</keyword>
<dbReference type="EMBL" id="JARH01001016">
    <property type="protein sequence ID" value="EXF74113.1"/>
    <property type="molecule type" value="Genomic_DNA"/>
</dbReference>
<feature type="signal peptide" evidence="2">
    <location>
        <begin position="1"/>
        <end position="23"/>
    </location>
</feature>
<evidence type="ECO:0000256" key="2">
    <source>
        <dbReference type="SAM" id="SignalP"/>
    </source>
</evidence>
<feature type="compositionally biased region" description="Gly residues" evidence="1">
    <location>
        <begin position="215"/>
        <end position="241"/>
    </location>
</feature>
<dbReference type="PANTHER" id="PTHR39599">
    <property type="entry name" value="GPI-ANCHORED PROTEIN (EUROFUNG)-RELATED-RELATED"/>
    <property type="match status" value="1"/>
</dbReference>
<dbReference type="PANTHER" id="PTHR39599:SF2">
    <property type="entry name" value="ANCHORED PROTEIN, PUTATIVE (AFU_ORTHOLOGUE AFUA_1G09650)-RELATED"/>
    <property type="match status" value="1"/>
</dbReference>